<sequence>MLGSYFHVLIKIIGRFLPTTLISTFFGIGYLPAWQCHWASASSLLLCYIAFYLVNGASSFLLGIEMTGAMISVFFCKVALSVIILGIISIFIFQTENQSVQFVSNDDNIVIQIVIGQLLVVALSMPAALSIYVHLVDIYDRLCKGVFLCPAWFNNLTYFIIFFAIPFVFFNFIEVIKPWPISFLQLTYNNCFSIMLEGIIIVCYTLVVMYLIAFICLDLTIQQAINFNRYVFAFIMK</sequence>
<reference evidence="3 4" key="1">
    <citation type="submission" date="2015-02" db="EMBL/GenBank/DDBJ databases">
        <title>Genome Sequencing of Rickettsiales.</title>
        <authorList>
            <person name="Daugherty S.C."/>
            <person name="Su Q."/>
            <person name="Abolude K."/>
            <person name="Beier-Sexton M."/>
            <person name="Carlyon J.A."/>
            <person name="Carter R."/>
            <person name="Day N.P."/>
            <person name="Dumler S.J."/>
            <person name="Dyachenko V."/>
            <person name="Godinez A."/>
            <person name="Kurtti T.J."/>
            <person name="Lichay M."/>
            <person name="Mullins K.E."/>
            <person name="Ott S."/>
            <person name="Pappas-Brown V."/>
            <person name="Paris D.H."/>
            <person name="Patel P."/>
            <person name="Richards A.L."/>
            <person name="Sadzewicz L."/>
            <person name="Sears K."/>
            <person name="Seidman D."/>
            <person name="Sengamalay N."/>
            <person name="Stenos J."/>
            <person name="Tallon L.J."/>
            <person name="Vincent G."/>
            <person name="Fraser C.M."/>
            <person name="Munderloh U."/>
            <person name="Dunning-Hotopp J.C."/>
        </authorList>
    </citation>
    <scope>NUCLEOTIDE SEQUENCE [LARGE SCALE GENOMIC DNA]</scope>
    <source>
        <strain evidence="3 4">RAC413</strain>
    </source>
</reference>
<dbReference type="InterPro" id="IPR007686">
    <property type="entry name" value="YutG/PgpA"/>
</dbReference>
<gene>
    <name evidence="3" type="ORF">NLO413_1030</name>
</gene>
<feature type="transmembrane region" description="Helical" evidence="1">
    <location>
        <begin position="12"/>
        <end position="32"/>
    </location>
</feature>
<keyword evidence="4" id="KW-1185">Reference proteome</keyword>
<keyword evidence="1" id="KW-0472">Membrane</keyword>
<proteinExistence type="predicted"/>
<comment type="caution">
    <text evidence="3">The sequence shown here is derived from an EMBL/GenBank/DDBJ whole genome shotgun (WGS) entry which is preliminary data.</text>
</comment>
<dbReference type="GO" id="GO:0006629">
    <property type="term" value="P:lipid metabolic process"/>
    <property type="evidence" value="ECO:0007669"/>
    <property type="project" value="InterPro"/>
</dbReference>
<dbReference type="Proteomes" id="UP000033562">
    <property type="component" value="Unassembled WGS sequence"/>
</dbReference>
<dbReference type="AlphaFoldDB" id="A0A0F3NNK7"/>
<evidence type="ECO:0000256" key="1">
    <source>
        <dbReference type="SAM" id="Phobius"/>
    </source>
</evidence>
<keyword evidence="1" id="KW-0812">Transmembrane</keyword>
<accession>A0A0F3NNK7</accession>
<keyword evidence="1" id="KW-1133">Transmembrane helix</keyword>
<dbReference type="GO" id="GO:0008962">
    <property type="term" value="F:phosphatidylglycerophosphatase activity"/>
    <property type="evidence" value="ECO:0007669"/>
    <property type="project" value="InterPro"/>
</dbReference>
<dbReference type="Pfam" id="PF04608">
    <property type="entry name" value="PgpA"/>
    <property type="match status" value="1"/>
</dbReference>
<feature type="transmembrane region" description="Helical" evidence="1">
    <location>
        <begin position="74"/>
        <end position="93"/>
    </location>
</feature>
<protein>
    <submittedName>
        <fullName evidence="3">Phosphatidylglycerophosphatase A family protein</fullName>
    </submittedName>
</protein>
<feature type="domain" description="YutG/PgpA" evidence="2">
    <location>
        <begin position="21"/>
        <end position="212"/>
    </location>
</feature>
<feature type="transmembrane region" description="Helical" evidence="1">
    <location>
        <begin position="38"/>
        <end position="62"/>
    </location>
</feature>
<feature type="transmembrane region" description="Helical" evidence="1">
    <location>
        <begin position="113"/>
        <end position="135"/>
    </location>
</feature>
<dbReference type="EMBL" id="LANX01000001">
    <property type="protein sequence ID" value="KJV69630.1"/>
    <property type="molecule type" value="Genomic_DNA"/>
</dbReference>
<evidence type="ECO:0000313" key="3">
    <source>
        <dbReference type="EMBL" id="KJV69630.1"/>
    </source>
</evidence>
<evidence type="ECO:0000259" key="2">
    <source>
        <dbReference type="Pfam" id="PF04608"/>
    </source>
</evidence>
<name>A0A0F3NNK7_9RICK</name>
<feature type="transmembrane region" description="Helical" evidence="1">
    <location>
        <begin position="193"/>
        <end position="217"/>
    </location>
</feature>
<dbReference type="OrthoDB" id="7164500at2"/>
<dbReference type="RefSeq" id="WP_045809298.1">
    <property type="nucleotide sequence ID" value="NZ_LANX01000001.1"/>
</dbReference>
<dbReference type="STRING" id="1359163.NLO413_1030"/>
<feature type="transmembrane region" description="Helical" evidence="1">
    <location>
        <begin position="156"/>
        <end position="173"/>
    </location>
</feature>
<evidence type="ECO:0000313" key="4">
    <source>
        <dbReference type="Proteomes" id="UP000033562"/>
    </source>
</evidence>
<organism evidence="3 4">
    <name type="scientific">Candidatus Neoehrlichia procyonis str. RAC413</name>
    <dbReference type="NCBI Taxonomy" id="1359163"/>
    <lineage>
        <taxon>Bacteria</taxon>
        <taxon>Pseudomonadati</taxon>
        <taxon>Pseudomonadota</taxon>
        <taxon>Alphaproteobacteria</taxon>
        <taxon>Rickettsiales</taxon>
        <taxon>Anaplasmataceae</taxon>
        <taxon>Candidatus Neoehrlichia</taxon>
    </lineage>
</organism>